<feature type="transmembrane region" description="Helical" evidence="8">
    <location>
        <begin position="1189"/>
        <end position="1213"/>
    </location>
</feature>
<evidence type="ECO:0000256" key="8">
    <source>
        <dbReference type="SAM" id="Phobius"/>
    </source>
</evidence>
<keyword evidence="8" id="KW-1133">Transmembrane helix</keyword>
<evidence type="ECO:0000256" key="2">
    <source>
        <dbReference type="ARBA" id="ARBA00010644"/>
    </source>
</evidence>
<evidence type="ECO:0000313" key="10">
    <source>
        <dbReference type="Proteomes" id="UP000186817"/>
    </source>
</evidence>
<evidence type="ECO:0000256" key="5">
    <source>
        <dbReference type="ARBA" id="ARBA00023002"/>
    </source>
</evidence>
<keyword evidence="6" id="KW-0627">Porphyrin biosynthesis</keyword>
<dbReference type="UniPathway" id="UPA00251">
    <property type="reaction ID" value="UER00322"/>
</dbReference>
<dbReference type="EC" id="1.3.3.3" evidence="4"/>
<feature type="transmembrane region" description="Helical" evidence="8">
    <location>
        <begin position="1295"/>
        <end position="1316"/>
    </location>
</feature>
<name>A0A1Q9E8J4_SYMMI</name>
<dbReference type="GO" id="GO:0006782">
    <property type="term" value="P:protoporphyrinogen IX biosynthetic process"/>
    <property type="evidence" value="ECO:0007669"/>
    <property type="project" value="UniProtKB-UniPathway"/>
</dbReference>
<gene>
    <name evidence="9" type="primary">CPX1</name>
    <name evidence="9" type="ORF">AK812_SmicGene13271</name>
</gene>
<comment type="similarity">
    <text evidence="2">Belongs to the aerobic coproporphyrinogen-III oxidase family.</text>
</comment>
<keyword evidence="10" id="KW-1185">Reference proteome</keyword>
<dbReference type="SUPFAM" id="SSF102886">
    <property type="entry name" value="Coproporphyrinogen III oxidase"/>
    <property type="match status" value="1"/>
</dbReference>
<proteinExistence type="inferred from homology"/>
<feature type="compositionally biased region" description="Basic and acidic residues" evidence="7">
    <location>
        <begin position="1"/>
        <end position="20"/>
    </location>
</feature>
<evidence type="ECO:0000313" key="9">
    <source>
        <dbReference type="EMBL" id="OLQ03738.1"/>
    </source>
</evidence>
<dbReference type="InterPro" id="IPR036406">
    <property type="entry name" value="Coprogen_oxidase_aer_sf"/>
</dbReference>
<dbReference type="Proteomes" id="UP000186817">
    <property type="component" value="Unassembled WGS sequence"/>
</dbReference>
<accession>A0A1Q9E8J4</accession>
<evidence type="ECO:0000256" key="4">
    <source>
        <dbReference type="ARBA" id="ARBA00012869"/>
    </source>
</evidence>
<keyword evidence="5" id="KW-0560">Oxidoreductase</keyword>
<dbReference type="OrthoDB" id="15318at2759"/>
<feature type="transmembrane region" description="Helical" evidence="8">
    <location>
        <begin position="1219"/>
        <end position="1241"/>
    </location>
</feature>
<evidence type="ECO:0000256" key="6">
    <source>
        <dbReference type="ARBA" id="ARBA00023244"/>
    </source>
</evidence>
<feature type="transmembrane region" description="Helical" evidence="8">
    <location>
        <begin position="1262"/>
        <end position="1289"/>
    </location>
</feature>
<dbReference type="GO" id="GO:0005737">
    <property type="term" value="C:cytoplasm"/>
    <property type="evidence" value="ECO:0007669"/>
    <property type="project" value="TreeGrafter"/>
</dbReference>
<feature type="transmembrane region" description="Helical" evidence="8">
    <location>
        <begin position="1336"/>
        <end position="1355"/>
    </location>
</feature>
<dbReference type="NCBIfam" id="NF003727">
    <property type="entry name" value="PRK05330.1"/>
    <property type="match status" value="1"/>
</dbReference>
<feature type="transmembrane region" description="Helical" evidence="8">
    <location>
        <begin position="1122"/>
        <end position="1143"/>
    </location>
</feature>
<keyword evidence="8" id="KW-0472">Membrane</keyword>
<dbReference type="EMBL" id="LSRX01000228">
    <property type="protein sequence ID" value="OLQ03738.1"/>
    <property type="molecule type" value="Genomic_DNA"/>
</dbReference>
<feature type="region of interest" description="Disordered" evidence="7">
    <location>
        <begin position="1"/>
        <end position="22"/>
    </location>
</feature>
<protein>
    <recommendedName>
        <fullName evidence="4">coproporphyrinogen oxidase</fullName>
        <ecNumber evidence="4">1.3.3.3</ecNumber>
    </recommendedName>
</protein>
<evidence type="ECO:0000256" key="7">
    <source>
        <dbReference type="SAM" id="MobiDB-lite"/>
    </source>
</evidence>
<dbReference type="GO" id="GO:0004109">
    <property type="term" value="F:coproporphyrinogen oxidase activity"/>
    <property type="evidence" value="ECO:0007669"/>
    <property type="project" value="UniProtKB-EC"/>
</dbReference>
<feature type="region of interest" description="Disordered" evidence="7">
    <location>
        <begin position="1593"/>
        <end position="1653"/>
    </location>
</feature>
<feature type="region of interest" description="Disordered" evidence="7">
    <location>
        <begin position="1664"/>
        <end position="1683"/>
    </location>
</feature>
<dbReference type="Pfam" id="PF01218">
    <property type="entry name" value="Coprogen_oxidas"/>
    <property type="match status" value="1"/>
</dbReference>
<dbReference type="PANTHER" id="PTHR10755">
    <property type="entry name" value="COPROPORPHYRINOGEN III OXIDASE, MITOCHONDRIAL"/>
    <property type="match status" value="1"/>
</dbReference>
<dbReference type="InterPro" id="IPR018375">
    <property type="entry name" value="Coprogen_oxidase_CS"/>
</dbReference>
<evidence type="ECO:0000256" key="3">
    <source>
        <dbReference type="ARBA" id="ARBA00011738"/>
    </source>
</evidence>
<keyword evidence="8" id="KW-0812">Transmembrane</keyword>
<comment type="pathway">
    <text evidence="1">Porphyrin-containing compound metabolism; protoporphyrin-IX biosynthesis; protoporphyrinogen-IX from coproporphyrinogen-III (O2 route): step 1/1.</text>
</comment>
<feature type="region of interest" description="Disordered" evidence="7">
    <location>
        <begin position="784"/>
        <end position="804"/>
    </location>
</feature>
<dbReference type="PRINTS" id="PR00073">
    <property type="entry name" value="COPRGNOXDASE"/>
</dbReference>
<dbReference type="Gene3D" id="3.40.1500.10">
    <property type="entry name" value="Coproporphyrinogen III oxidase, aerobic"/>
    <property type="match status" value="1"/>
</dbReference>
<dbReference type="PANTHER" id="PTHR10755:SF0">
    <property type="entry name" value="OXYGEN-DEPENDENT COPROPORPHYRINOGEN-III OXIDASE, MITOCHONDRIAL"/>
    <property type="match status" value="1"/>
</dbReference>
<dbReference type="InterPro" id="IPR001260">
    <property type="entry name" value="Coprogen_oxidase_aer"/>
</dbReference>
<comment type="caution">
    <text evidence="9">The sequence shown here is derived from an EMBL/GenBank/DDBJ whole genome shotgun (WGS) entry which is preliminary data.</text>
</comment>
<reference evidence="9 10" key="1">
    <citation type="submission" date="2016-02" db="EMBL/GenBank/DDBJ databases">
        <title>Genome analysis of coral dinoflagellate symbionts highlights evolutionary adaptations to a symbiotic lifestyle.</title>
        <authorList>
            <person name="Aranda M."/>
            <person name="Li Y."/>
            <person name="Liew Y.J."/>
            <person name="Baumgarten S."/>
            <person name="Simakov O."/>
            <person name="Wilson M."/>
            <person name="Piel J."/>
            <person name="Ashoor H."/>
            <person name="Bougouffa S."/>
            <person name="Bajic V.B."/>
            <person name="Ryu T."/>
            <person name="Ravasi T."/>
            <person name="Bayer T."/>
            <person name="Micklem G."/>
            <person name="Kim H."/>
            <person name="Bhak J."/>
            <person name="Lajeunesse T.C."/>
            <person name="Voolstra C.R."/>
        </authorList>
    </citation>
    <scope>NUCLEOTIDE SEQUENCE [LARGE SCALE GENOMIC DNA]</scope>
    <source>
        <strain evidence="9 10">CCMP2467</strain>
    </source>
</reference>
<sequence length="1683" mass="186147">MGSEVCKRMKEGEEEQKKMSDVVPESSILESSEIWMLALPSGLRSNHSLDRVGPRRKLLSEILLKGYPPPKYTVAMNRKISGEVQECSMDARFCGVDYELLNQAGMLALTSLAANIQLQLAPGGVSAGARQFLVKILVFGREEGRQSLRQRDCDSDEKAASMVDSKGMATIWTTTFVRLGPLQLQMSRVQEVGEACVNLRRRALPGCQPRSSSDGAQVWGSPVLLVPLSHVKGGVLGDAQLLGDAAATVAVALSVDTDPDTILEAAEATTRTVSESLALTAGDLMRQVGAPIVMRIRLAFVSPWLQTPQPYRPKQHGSYSRARNSKEIMAAQQRPGDAFKVVAAAAATAGATAFVASPGQSVTSQSTAPRAGIAPAVTATATSAQSFSAPSHALPALAGAAVLAGGRRRMRKRMAVRSAAAVMEKYTSMCKDSDPPESMRRRFEAVVAQAQEDICKAIEDCDGGAKFCKEPYTRGDRGGGGIARVLRNGNVFEKAGVNLSVVYGEMPESALNAATERGADRAGGELKPGQKVPFFACGLSSVMHPKNPHCPTMHFNYRYFETETGQWWFGGGTDITPSYLDKDDMKHFHGTYKDVCDKYDPEWYSKFKKWADEYFLIQHRQETRGLGGIFFDDFNTEDPETHLKFSTDCVNSVVKAYVPILEKNKDKEYTEEQKQWQLVRRGRYVEFNLVYDRGTVFGLKMLSSGVGRIESILMSLPENAKWLYAHEPEEGSPEAEIMEAFKTPQDKTPEPRKPNACWFNQEAPAEECGSPPVMEGLRTLTPGEAQEAAERARRRSGKVPSAEEPLLAPDLAPEGWISRKGPHGRYHWHHRSLGPAPWEENPSSFCEDTGQGPEVPARSVSFGPILSGGLPQESWTSHKGPNGRIFWHNTLLGPPPWEQPDLNCRLSSFKAVIVVGVASHERWVDSMAQQWTSALPPSPKAQEVTACRLLDVNLIIVGCGPEAERLLQRRLKAGGRACLLWTDRPPQPLPIGVEPGEHDQILFDFATFRWQPPKLESTDCPQVLGLRRRYGSADYGFMRTGPDIVALAQNESYQFILQGQDLVGVRVLLGDALSWELSGVVRLVGPVARVLPQVGQAGGDTVDVQVQQEEALPQMYFDGDGAVNLAFGVAYYLLANFFCYLLLHTYDLHVQPGDVAWWWLLARLQTLSGQIWSHYLADCLLGRQQDCKSAVVGFLVGFLVWTLWELAWVLGFTEWKLQYFVNTLLGFEASSLVQLLVTTWLSGSVRVSPYNSARSKNNKGQAVWTGVLLSMNCVMVASQWSIIVLYMYLESFSTILSAVFLSFATAASELLTVSLIENIYVRLVWPRAFADRKSVVLGDHSAPITVLIAFTHAVAEGSRLISLLGAAARSQGWNWQWVGSLLIMLSTNIAVRHGYHVSLFSRVLPKRMHIWVRPGCCSMIHRHSRVVCGYFRFIPYISYMSFRLIGLRAEPLFNPQTLALYFAVLFMELLEDAIVLLRILPLDPWQTGMKHLYAELHVFHPKQVMCKDSRGVQEHLPPLRLHGARRLPWIQCIPAIQISAGISTTLLWLPLGAGFVFGICPQPIPPELRLPDAVLWRAKLQNNLPSLHRRFAPERPKHAPAPARGFGALSKEIPTSERQDPYTKAERNSEEAEPGVVYVERNSQFTEDEETPLSFIADTVSNISGNRVVPPPYEGGPSVVAQS</sequence>
<evidence type="ECO:0000256" key="1">
    <source>
        <dbReference type="ARBA" id="ARBA00005168"/>
    </source>
</evidence>
<dbReference type="PROSITE" id="PS01021">
    <property type="entry name" value="COPROGEN_OXIDASE"/>
    <property type="match status" value="1"/>
</dbReference>
<comment type="subunit">
    <text evidence="3">Homodimer.</text>
</comment>
<feature type="compositionally biased region" description="Basic and acidic residues" evidence="7">
    <location>
        <begin position="1614"/>
        <end position="1630"/>
    </location>
</feature>
<organism evidence="9 10">
    <name type="scientific">Symbiodinium microadriaticum</name>
    <name type="common">Dinoflagellate</name>
    <name type="synonym">Zooxanthella microadriatica</name>
    <dbReference type="NCBI Taxonomy" id="2951"/>
    <lineage>
        <taxon>Eukaryota</taxon>
        <taxon>Sar</taxon>
        <taxon>Alveolata</taxon>
        <taxon>Dinophyceae</taxon>
        <taxon>Suessiales</taxon>
        <taxon>Symbiodiniaceae</taxon>
        <taxon>Symbiodinium</taxon>
    </lineage>
</organism>